<proteinExistence type="predicted"/>
<dbReference type="EMBL" id="CM056818">
    <property type="protein sequence ID" value="KAJ8623589.1"/>
    <property type="molecule type" value="Genomic_DNA"/>
</dbReference>
<comment type="caution">
    <text evidence="1">The sequence shown here is derived from an EMBL/GenBank/DDBJ whole genome shotgun (WGS) entry which is preliminary data.</text>
</comment>
<keyword evidence="2" id="KW-1185">Reference proteome</keyword>
<evidence type="ECO:0000313" key="1">
    <source>
        <dbReference type="EMBL" id="KAJ8623589.1"/>
    </source>
</evidence>
<evidence type="ECO:0000313" key="2">
    <source>
        <dbReference type="Proteomes" id="UP001234297"/>
    </source>
</evidence>
<sequence length="605" mass="67252">METGDKTEDISDFNSQYKMNKKQGGFRATIFIFVMMGLENIGFVANMVSLVVYFMVVMKFDLSGAATTVTNFLGTAFTLTLLGGFISDSYLNRLNTSLLFGAIEVLGYVLLIVQARDTKLQPLPCGKSSCVKGGKALLFYSAIYLMALGAGGIRGSIPALGADQFNQKDPKERKFIASFFNWFLLSITIGATIGVTIVVWISTERSWYLGFLISMLTAVAGLVSVAFGRPFYRVRVPGVSPLTKVVQVLVVAVRNRNLKIPENPDELFEVHDQESASGAECIPRTKQFRLLDKAAILPEGFKPKAWRVCSVTQVEEVKILTRMMPIILSTILMNTCLAQLQTFSIAQGRVMNVYIGSFKVPAASIPVIPLVFMTILVPIYEFAFLPVMQRITGHPNGITHLQRVGVGLVLSAISMTIAGLVELKRKNEFNNHGYKISLFWLSIHYAIFGIADMFTLVGLMDFFYSEAPAGMRSLSTSFSWLSLAIGYFLSSAFVEFIDLITRKLTKNRKGWLDGADINANHVELFYWFLAVLSVLNFGNYLYWASWYKYKEDIPTAGNEKDDVLKEAGETPNLKVGLLDETSEPQERGKEDEGEKPNLKEGVLDQ</sequence>
<name>A0ACC2KQW6_PERAE</name>
<organism evidence="1 2">
    <name type="scientific">Persea americana</name>
    <name type="common">Avocado</name>
    <dbReference type="NCBI Taxonomy" id="3435"/>
    <lineage>
        <taxon>Eukaryota</taxon>
        <taxon>Viridiplantae</taxon>
        <taxon>Streptophyta</taxon>
        <taxon>Embryophyta</taxon>
        <taxon>Tracheophyta</taxon>
        <taxon>Spermatophyta</taxon>
        <taxon>Magnoliopsida</taxon>
        <taxon>Magnoliidae</taxon>
        <taxon>Laurales</taxon>
        <taxon>Lauraceae</taxon>
        <taxon>Persea</taxon>
    </lineage>
</organism>
<protein>
    <submittedName>
        <fullName evidence="1">Uncharacterized protein</fullName>
    </submittedName>
</protein>
<accession>A0ACC2KQW6</accession>
<dbReference type="Proteomes" id="UP001234297">
    <property type="component" value="Chromosome 10"/>
</dbReference>
<reference evidence="1 2" key="1">
    <citation type="journal article" date="2022" name="Hortic Res">
        <title>A haplotype resolved chromosomal level avocado genome allows analysis of novel avocado genes.</title>
        <authorList>
            <person name="Nath O."/>
            <person name="Fletcher S.J."/>
            <person name="Hayward A."/>
            <person name="Shaw L.M."/>
            <person name="Masouleh A.K."/>
            <person name="Furtado A."/>
            <person name="Henry R.J."/>
            <person name="Mitter N."/>
        </authorList>
    </citation>
    <scope>NUCLEOTIDE SEQUENCE [LARGE SCALE GENOMIC DNA]</scope>
    <source>
        <strain evidence="2">cv. Hass</strain>
    </source>
</reference>
<gene>
    <name evidence="1" type="ORF">MRB53_032118</name>
</gene>